<dbReference type="PANTHER" id="PTHR30086">
    <property type="entry name" value="ARGININE EXPORTER PROTEIN ARGO"/>
    <property type="match status" value="1"/>
</dbReference>
<dbReference type="EMBL" id="CP002886">
    <property type="protein sequence ID" value="AEW71975.1"/>
    <property type="molecule type" value="Genomic_DNA"/>
</dbReference>
<dbReference type="AlphaFoldDB" id="G8LKC9"/>
<feature type="transmembrane region" description="Helical" evidence="6">
    <location>
        <begin position="196"/>
        <end position="218"/>
    </location>
</feature>
<evidence type="ECO:0000256" key="3">
    <source>
        <dbReference type="ARBA" id="ARBA00022692"/>
    </source>
</evidence>
<dbReference type="HOGENOM" id="CLU_079569_0_1_6"/>
<feature type="transmembrane region" description="Helical" evidence="6">
    <location>
        <begin position="80"/>
        <end position="98"/>
    </location>
</feature>
<feature type="transmembrane region" description="Helical" evidence="6">
    <location>
        <begin position="13"/>
        <end position="32"/>
    </location>
</feature>
<gene>
    <name evidence="7" type="primary">rhtC</name>
    <name evidence="7" type="ORF">EcWSU1_00535</name>
</gene>
<feature type="transmembrane region" description="Helical" evidence="6">
    <location>
        <begin position="53"/>
        <end position="74"/>
    </location>
</feature>
<evidence type="ECO:0000256" key="2">
    <source>
        <dbReference type="ARBA" id="ARBA00022475"/>
    </source>
</evidence>
<organism evidence="7 8">
    <name type="scientific">Enterobacter ludwigii</name>
    <dbReference type="NCBI Taxonomy" id="299767"/>
    <lineage>
        <taxon>Bacteria</taxon>
        <taxon>Pseudomonadati</taxon>
        <taxon>Pseudomonadota</taxon>
        <taxon>Gammaproteobacteria</taxon>
        <taxon>Enterobacterales</taxon>
        <taxon>Enterobacteriaceae</taxon>
        <taxon>Enterobacter</taxon>
        <taxon>Enterobacter cloacae complex</taxon>
    </lineage>
</organism>
<dbReference type="KEGG" id="eec:EcWSU1_00535"/>
<reference evidence="7 8" key="1">
    <citation type="journal article" date="2011" name="Stand. Genomic Sci.">
        <title>Complete genome of the onion pathogen Enterobacter cloacae EcWSU1.</title>
        <authorList>
            <person name="Humann J.L."/>
            <person name="Wildung M."/>
            <person name="Cheng C.H."/>
            <person name="Lee T."/>
            <person name="Stewart J.E."/>
            <person name="Drew J.C."/>
            <person name="Triplett E.W."/>
            <person name="Main D."/>
            <person name="Schroeder B.K."/>
        </authorList>
    </citation>
    <scope>NUCLEOTIDE SEQUENCE [LARGE SCALE GENOMIC DNA]</scope>
    <source>
        <strain evidence="7 8">EcWSU1</strain>
    </source>
</reference>
<evidence type="ECO:0000256" key="5">
    <source>
        <dbReference type="ARBA" id="ARBA00023136"/>
    </source>
</evidence>
<feature type="transmembrane region" description="Helical" evidence="6">
    <location>
        <begin position="164"/>
        <end position="184"/>
    </location>
</feature>
<dbReference type="InterPro" id="IPR001123">
    <property type="entry name" value="LeuE-type"/>
</dbReference>
<name>G8LKC9_9ENTR</name>
<dbReference type="PANTHER" id="PTHR30086:SF17">
    <property type="entry name" value="LYSE FAMILY TRANSLOCATOR"/>
    <property type="match status" value="1"/>
</dbReference>
<dbReference type="GO" id="GO:0015171">
    <property type="term" value="F:amino acid transmembrane transporter activity"/>
    <property type="evidence" value="ECO:0007669"/>
    <property type="project" value="TreeGrafter"/>
</dbReference>
<feature type="transmembrane region" description="Helical" evidence="6">
    <location>
        <begin position="126"/>
        <end position="152"/>
    </location>
</feature>
<evidence type="ECO:0000313" key="8">
    <source>
        <dbReference type="Proteomes" id="UP000007838"/>
    </source>
</evidence>
<dbReference type="Pfam" id="PF01810">
    <property type="entry name" value="LysE"/>
    <property type="match status" value="1"/>
</dbReference>
<sequence>MISVFALEVTMELFFPSAFLALALAHFVALLSPGPDFFLLVGYAARYRLRGSAGLCLGIAAGNALYIVLVIIGWSALRTFSWLFTLIELSGALYLLWIGSRLARSRPQTLALNETHQRCPSLRKQILLGLGSALLNPKNALFYLALMTALLGPDVTLLQQSTCGVWMVMVVLVWDLALVSLMGLPVVQRTLSRSLWLIERTAGVVLMAFGGWVMWRFLHFLPASLYS</sequence>
<evidence type="ECO:0000313" key="7">
    <source>
        <dbReference type="EMBL" id="AEW71975.1"/>
    </source>
</evidence>
<keyword evidence="4 6" id="KW-1133">Transmembrane helix</keyword>
<evidence type="ECO:0000256" key="1">
    <source>
        <dbReference type="ARBA" id="ARBA00004651"/>
    </source>
</evidence>
<evidence type="ECO:0000256" key="6">
    <source>
        <dbReference type="SAM" id="Phobius"/>
    </source>
</evidence>
<dbReference type="Proteomes" id="UP000007838">
    <property type="component" value="Chromosome"/>
</dbReference>
<proteinExistence type="predicted"/>
<accession>G8LKC9</accession>
<dbReference type="GO" id="GO:0005886">
    <property type="term" value="C:plasma membrane"/>
    <property type="evidence" value="ECO:0007669"/>
    <property type="project" value="UniProtKB-SubCell"/>
</dbReference>
<keyword evidence="5 6" id="KW-0472">Membrane</keyword>
<protein>
    <submittedName>
        <fullName evidence="7">Threonine efflux protein</fullName>
    </submittedName>
</protein>
<keyword evidence="3 6" id="KW-0812">Transmembrane</keyword>
<evidence type="ECO:0000256" key="4">
    <source>
        <dbReference type="ARBA" id="ARBA00022989"/>
    </source>
</evidence>
<dbReference type="eggNOG" id="COG1280">
    <property type="taxonomic scope" value="Bacteria"/>
</dbReference>
<comment type="subcellular location">
    <subcellularLocation>
        <location evidence="1">Cell membrane</location>
        <topology evidence="1">Multi-pass membrane protein</topology>
    </subcellularLocation>
</comment>
<keyword evidence="2" id="KW-1003">Cell membrane</keyword>